<dbReference type="SMART" id="SM00354">
    <property type="entry name" value="HTH_LACI"/>
    <property type="match status" value="1"/>
</dbReference>
<gene>
    <name evidence="5" type="ORF">CMV30_09690</name>
</gene>
<dbReference type="Gene3D" id="1.10.260.40">
    <property type="entry name" value="lambda repressor-like DNA-binding domains"/>
    <property type="match status" value="1"/>
</dbReference>
<keyword evidence="3" id="KW-0804">Transcription</keyword>
<protein>
    <recommendedName>
        <fullName evidence="4">HTH lacI-type domain-containing protein</fullName>
    </recommendedName>
</protein>
<dbReference type="KEGG" id="vbh:CMV30_09690"/>
<evidence type="ECO:0000313" key="5">
    <source>
        <dbReference type="EMBL" id="ATC64205.1"/>
    </source>
</evidence>
<dbReference type="OrthoDB" id="184398at2"/>
<dbReference type="GO" id="GO:0003700">
    <property type="term" value="F:DNA-binding transcription factor activity"/>
    <property type="evidence" value="ECO:0007669"/>
    <property type="project" value="TreeGrafter"/>
</dbReference>
<dbReference type="SUPFAM" id="SSF53822">
    <property type="entry name" value="Periplasmic binding protein-like I"/>
    <property type="match status" value="1"/>
</dbReference>
<keyword evidence="6" id="KW-1185">Reference proteome</keyword>
<keyword evidence="1" id="KW-0805">Transcription regulation</keyword>
<accession>A0A290Q699</accession>
<dbReference type="AlphaFoldDB" id="A0A290Q699"/>
<name>A0A290Q699_9BACT</name>
<keyword evidence="2" id="KW-0238">DNA-binding</keyword>
<dbReference type="Pfam" id="PF00532">
    <property type="entry name" value="Peripla_BP_1"/>
    <property type="match status" value="1"/>
</dbReference>
<dbReference type="CDD" id="cd01392">
    <property type="entry name" value="HTH_LacI"/>
    <property type="match status" value="1"/>
</dbReference>
<evidence type="ECO:0000259" key="4">
    <source>
        <dbReference type="PROSITE" id="PS50932"/>
    </source>
</evidence>
<dbReference type="GO" id="GO:0000976">
    <property type="term" value="F:transcription cis-regulatory region binding"/>
    <property type="evidence" value="ECO:0007669"/>
    <property type="project" value="TreeGrafter"/>
</dbReference>
<feature type="domain" description="HTH lacI-type" evidence="4">
    <location>
        <begin position="13"/>
        <end position="67"/>
    </location>
</feature>
<dbReference type="PANTHER" id="PTHR30146">
    <property type="entry name" value="LACI-RELATED TRANSCRIPTIONAL REPRESSOR"/>
    <property type="match status" value="1"/>
</dbReference>
<dbReference type="PROSITE" id="PS50932">
    <property type="entry name" value="HTH_LACI_2"/>
    <property type="match status" value="1"/>
</dbReference>
<evidence type="ECO:0000313" key="6">
    <source>
        <dbReference type="Proteomes" id="UP000217265"/>
    </source>
</evidence>
<dbReference type="InterPro" id="IPR010982">
    <property type="entry name" value="Lambda_DNA-bd_dom_sf"/>
</dbReference>
<proteinExistence type="predicted"/>
<dbReference type="RefSeq" id="WP_096055837.1">
    <property type="nucleotide sequence ID" value="NZ_CP023344.1"/>
</dbReference>
<evidence type="ECO:0000256" key="3">
    <source>
        <dbReference type="ARBA" id="ARBA00023163"/>
    </source>
</evidence>
<dbReference type="Proteomes" id="UP000217265">
    <property type="component" value="Chromosome"/>
</dbReference>
<dbReference type="InterPro" id="IPR028082">
    <property type="entry name" value="Peripla_BP_I"/>
</dbReference>
<dbReference type="Gene3D" id="3.40.50.2300">
    <property type="match status" value="2"/>
</dbReference>
<dbReference type="SUPFAM" id="SSF47413">
    <property type="entry name" value="lambda repressor-like DNA-binding domains"/>
    <property type="match status" value="1"/>
</dbReference>
<evidence type="ECO:0000256" key="2">
    <source>
        <dbReference type="ARBA" id="ARBA00023125"/>
    </source>
</evidence>
<sequence>MNASSSESDKRRVSLRAIASAARVSLMTVSYALRNSPQVSADERSRIQALAEKMGYRPDPLLTHLMQHLRSQRVLKSAGNLGVLQTRTAPFVKHLVHGATARATRLGYTLDHIDLRTYQGHPQALTRMLLARGISGLLLAPTPDPANYEQLLDWSKFTAVAMTYSVVTPHVHRVVTHHFDNAVRTFALLAERGCKRVALAMARDMEFRANHSYSGAYLRTAFATGNHVSPILFLDEVSRRDLRSWFDQHSPDAIVAANARQVHESLLPGLGARACANLAFATLDHERGERIAGIDQRFEIIGSHAVDAVVAQIHRSEKGLPENPTIAMVEGHWVEENGLYPFQKTRA</sequence>
<evidence type="ECO:0000256" key="1">
    <source>
        <dbReference type="ARBA" id="ARBA00023015"/>
    </source>
</evidence>
<reference evidence="5 6" key="1">
    <citation type="submission" date="2017-09" db="EMBL/GenBank/DDBJ databases">
        <title>Complete genome sequence of Verrucomicrobial strain HZ-65, isolated from freshwater.</title>
        <authorList>
            <person name="Choi A."/>
        </authorList>
    </citation>
    <scope>NUCLEOTIDE SEQUENCE [LARGE SCALE GENOMIC DNA]</scope>
    <source>
        <strain evidence="5 6">HZ-65</strain>
    </source>
</reference>
<dbReference type="InterPro" id="IPR000843">
    <property type="entry name" value="HTH_LacI"/>
</dbReference>
<dbReference type="PANTHER" id="PTHR30146:SF109">
    <property type="entry name" value="HTH-TYPE TRANSCRIPTIONAL REGULATOR GALS"/>
    <property type="match status" value="1"/>
</dbReference>
<dbReference type="InterPro" id="IPR001761">
    <property type="entry name" value="Peripla_BP/Lac1_sug-bd_dom"/>
</dbReference>
<organism evidence="5 6">
    <name type="scientific">Nibricoccus aquaticus</name>
    <dbReference type="NCBI Taxonomy" id="2576891"/>
    <lineage>
        <taxon>Bacteria</taxon>
        <taxon>Pseudomonadati</taxon>
        <taxon>Verrucomicrobiota</taxon>
        <taxon>Opitutia</taxon>
        <taxon>Opitutales</taxon>
        <taxon>Opitutaceae</taxon>
        <taxon>Nibricoccus</taxon>
    </lineage>
</organism>
<dbReference type="EMBL" id="CP023344">
    <property type="protein sequence ID" value="ATC64205.1"/>
    <property type="molecule type" value="Genomic_DNA"/>
</dbReference>
<dbReference type="Pfam" id="PF00356">
    <property type="entry name" value="LacI"/>
    <property type="match status" value="1"/>
</dbReference>